<dbReference type="RefSeq" id="WP_203808560.1">
    <property type="nucleotide sequence ID" value="NZ_BAAAQE010000047.1"/>
</dbReference>
<accession>A0ABQ3XR96</accession>
<name>A0ABQ3XR96_9ACTN</name>
<evidence type="ECO:0000256" key="3">
    <source>
        <dbReference type="ARBA" id="ARBA00022729"/>
    </source>
</evidence>
<dbReference type="Pfam" id="PF13620">
    <property type="entry name" value="CarboxypepD_reg"/>
    <property type="match status" value="2"/>
</dbReference>
<dbReference type="InterPro" id="IPR008969">
    <property type="entry name" value="CarboxyPept-like_regulatory"/>
</dbReference>
<evidence type="ECO:0000256" key="5">
    <source>
        <dbReference type="SAM" id="SignalP"/>
    </source>
</evidence>
<dbReference type="PANTHER" id="PTHR23303:SF14">
    <property type="entry name" value="BOS COMPLEX SUBUNIT NOMO1-RELATED"/>
    <property type="match status" value="1"/>
</dbReference>
<evidence type="ECO:0000313" key="6">
    <source>
        <dbReference type="EMBL" id="GID61009.1"/>
    </source>
</evidence>
<dbReference type="InterPro" id="IPR013783">
    <property type="entry name" value="Ig-like_fold"/>
</dbReference>
<feature type="signal peptide" evidence="5">
    <location>
        <begin position="1"/>
        <end position="24"/>
    </location>
</feature>
<keyword evidence="3 5" id="KW-0732">Signal</keyword>
<organism evidence="6 7">
    <name type="scientific">Actinoplanes couchii</name>
    <dbReference type="NCBI Taxonomy" id="403638"/>
    <lineage>
        <taxon>Bacteria</taxon>
        <taxon>Bacillati</taxon>
        <taxon>Actinomycetota</taxon>
        <taxon>Actinomycetes</taxon>
        <taxon>Micromonosporales</taxon>
        <taxon>Micromonosporaceae</taxon>
        <taxon>Actinoplanes</taxon>
    </lineage>
</organism>
<evidence type="ECO:0000313" key="7">
    <source>
        <dbReference type="Proteomes" id="UP000612282"/>
    </source>
</evidence>
<reference evidence="6 7" key="1">
    <citation type="submission" date="2021-01" db="EMBL/GenBank/DDBJ databases">
        <title>Whole genome shotgun sequence of Actinoplanes couchii NBRC 106145.</title>
        <authorList>
            <person name="Komaki H."/>
            <person name="Tamura T."/>
        </authorList>
    </citation>
    <scope>NUCLEOTIDE SEQUENCE [LARGE SCALE GENOMIC DNA]</scope>
    <source>
        <strain evidence="6 7">NBRC 106145</strain>
    </source>
</reference>
<dbReference type="Proteomes" id="UP000612282">
    <property type="component" value="Unassembled WGS sequence"/>
</dbReference>
<sequence length="783" mass="80170">MTRIGGAVLAGLLAAGGLAAPAAAAGTGTVDGVFVDAGGAPVGEVWVEIFSADDGGWLTYASSGDDGRFQATGVPAGDVKVSFYRAGLTQWAPGKRVQEDAATYTVTDGATVTIDERGLPTGTIAGAVTAADGAPVADGLPVHAVETEHGDNLSTWTDENGRYALTVWTGTYRVGFGPESARQWAPRKTAEQDADTVTIVEGGTVEVDEQLLPTGTIRGRLTAADGSTGLPYIDVFLYRGTESIARNSTNEDGRYEFTVLPGDYAVSFRAETNGSEQFVPGAADLSKAEIHRVAAGQTVVADDSVVGPASVQGRLVDAAGRPQAGFQVFVNSTDDEYGYGDLTGADGSWRVTDVHPGDYRVSFHNPSWSRTQYAYGKTRSEDAQVFPVAGGATVTVDDTWLPGATLTVTAVDAATGAAVSRFCAQIEGAEQCTTNGTATVADLPAGRLGLAVVPESTGYHLRNDSTVTLTAGRTVTTTVRLATGGKVSFSSVDAATGRALRDTCFVLESLGSGGLPDGAGDCTNSQGRLTGGTLAPGTYEAFAFAPGTYGNQWVGATGGTGDQRAAARIVVVAGATVTAPAARLDRAGSITGVVTGADGAAIEDADVSFTAWSMGAGSSNSVSTDARGRYTIGKLGPYAWPLSVTAADHPRQWSGNVGDRFQAVHIPVTAGGTATHDIALTKGAALTGKVTLADGPPGRGWRLTAVNAVTGDQMAEFDSYSAGPDGAYRMPVIGDQQVKISWSVHSDDQPATTGWYDGATDQASATTVDIPATGDKTLDLTLG</sequence>
<dbReference type="SUPFAM" id="SSF49452">
    <property type="entry name" value="Starch-binding domain-like"/>
    <property type="match status" value="3"/>
</dbReference>
<evidence type="ECO:0000256" key="1">
    <source>
        <dbReference type="ARBA" id="ARBA00000548"/>
    </source>
</evidence>
<keyword evidence="7" id="KW-1185">Reference proteome</keyword>
<dbReference type="PANTHER" id="PTHR23303">
    <property type="entry name" value="CARBOXYPEPTIDASE REGULATORY REGION-CONTAINING"/>
    <property type="match status" value="1"/>
</dbReference>
<dbReference type="Gene3D" id="2.60.40.1120">
    <property type="entry name" value="Carboxypeptidase-like, regulatory domain"/>
    <property type="match status" value="3"/>
</dbReference>
<evidence type="ECO:0000256" key="2">
    <source>
        <dbReference type="ARBA" id="ARBA00012595"/>
    </source>
</evidence>
<dbReference type="SUPFAM" id="SSF49464">
    <property type="entry name" value="Carboxypeptidase regulatory domain-like"/>
    <property type="match status" value="2"/>
</dbReference>
<dbReference type="EC" id="3.2.1.1" evidence="2"/>
<proteinExistence type="predicted"/>
<evidence type="ECO:0000256" key="4">
    <source>
        <dbReference type="ARBA" id="ARBA00030238"/>
    </source>
</evidence>
<dbReference type="InterPro" id="IPR013784">
    <property type="entry name" value="Carb-bd-like_fold"/>
</dbReference>
<comment type="catalytic activity">
    <reaction evidence="1">
        <text>Endohydrolysis of (1-&gt;4)-alpha-D-glucosidic linkages in polysaccharides containing three or more (1-&gt;4)-alpha-linked D-glucose units.</text>
        <dbReference type="EC" id="3.2.1.1"/>
    </reaction>
</comment>
<protein>
    <recommendedName>
        <fullName evidence="2">alpha-amylase</fullName>
        <ecNumber evidence="2">3.2.1.1</ecNumber>
    </recommendedName>
    <alternativeName>
        <fullName evidence="4">1,4-alpha-D-glucan glucanohydrolase</fullName>
    </alternativeName>
</protein>
<dbReference type="Gene3D" id="2.60.40.10">
    <property type="entry name" value="Immunoglobulins"/>
    <property type="match status" value="1"/>
</dbReference>
<feature type="chain" id="PRO_5047518603" description="alpha-amylase" evidence="5">
    <location>
        <begin position="25"/>
        <end position="783"/>
    </location>
</feature>
<gene>
    <name evidence="6" type="ORF">Aco03nite_094130</name>
</gene>
<dbReference type="EMBL" id="BOMG01000117">
    <property type="protein sequence ID" value="GID61009.1"/>
    <property type="molecule type" value="Genomic_DNA"/>
</dbReference>
<dbReference type="InterPro" id="IPR051417">
    <property type="entry name" value="SDr/BOS_complex"/>
</dbReference>
<comment type="caution">
    <text evidence="6">The sequence shown here is derived from an EMBL/GenBank/DDBJ whole genome shotgun (WGS) entry which is preliminary data.</text>
</comment>